<dbReference type="InterPro" id="IPR003709">
    <property type="entry name" value="VanY-like_core_dom"/>
</dbReference>
<proteinExistence type="predicted"/>
<dbReference type="CDD" id="cd14852">
    <property type="entry name" value="LD-carboxypeptidase"/>
    <property type="match status" value="1"/>
</dbReference>
<keyword evidence="4" id="KW-1185">Reference proteome</keyword>
<dbReference type="Gene3D" id="3.30.1380.10">
    <property type="match status" value="1"/>
</dbReference>
<dbReference type="PANTHER" id="PTHR34385:SF1">
    <property type="entry name" value="PEPTIDOGLYCAN L-ALANYL-D-GLUTAMATE ENDOPEPTIDASE CWLK"/>
    <property type="match status" value="1"/>
</dbReference>
<dbReference type="Gene3D" id="3.30.200.180">
    <property type="match status" value="1"/>
</dbReference>
<keyword evidence="1" id="KW-1133">Transmembrane helix</keyword>
<keyword evidence="3" id="KW-0378">Hydrolase</keyword>
<gene>
    <name evidence="3" type="ORF">EDD79_104023</name>
</gene>
<dbReference type="RefSeq" id="WP_132849349.1">
    <property type="nucleotide sequence ID" value="NZ_CP058648.1"/>
</dbReference>
<keyword evidence="1" id="KW-0812">Transmembrane</keyword>
<evidence type="ECO:0000313" key="4">
    <source>
        <dbReference type="Proteomes" id="UP000295504"/>
    </source>
</evidence>
<protein>
    <submittedName>
        <fullName evidence="3">LAS superfamily LD-carboxypeptidase LdcB</fullName>
    </submittedName>
</protein>
<organism evidence="3 4">
    <name type="scientific">Serpentinicella alkaliphila</name>
    <dbReference type="NCBI Taxonomy" id="1734049"/>
    <lineage>
        <taxon>Bacteria</taxon>
        <taxon>Bacillati</taxon>
        <taxon>Bacillota</taxon>
        <taxon>Clostridia</taxon>
        <taxon>Peptostreptococcales</taxon>
        <taxon>Natronincolaceae</taxon>
        <taxon>Serpentinicella</taxon>
    </lineage>
</organism>
<dbReference type="GO" id="GO:0004180">
    <property type="term" value="F:carboxypeptidase activity"/>
    <property type="evidence" value="ECO:0007669"/>
    <property type="project" value="UniProtKB-KW"/>
</dbReference>
<dbReference type="Pfam" id="PF02557">
    <property type="entry name" value="VanY"/>
    <property type="match status" value="1"/>
</dbReference>
<dbReference type="InterPro" id="IPR052179">
    <property type="entry name" value="DD-CPase-like"/>
</dbReference>
<keyword evidence="1" id="KW-0472">Membrane</keyword>
<dbReference type="PANTHER" id="PTHR34385">
    <property type="entry name" value="D-ALANYL-D-ALANINE CARBOXYPEPTIDASE"/>
    <property type="match status" value="1"/>
</dbReference>
<feature type="transmembrane region" description="Helical" evidence="1">
    <location>
        <begin position="12"/>
        <end position="32"/>
    </location>
</feature>
<dbReference type="AlphaFoldDB" id="A0A4R2T9F9"/>
<name>A0A4R2T9F9_9FIRM</name>
<dbReference type="InterPro" id="IPR009045">
    <property type="entry name" value="Zn_M74/Hedgehog-like"/>
</dbReference>
<evidence type="ECO:0000259" key="2">
    <source>
        <dbReference type="Pfam" id="PF02557"/>
    </source>
</evidence>
<dbReference type="SUPFAM" id="SSF55166">
    <property type="entry name" value="Hedgehog/DD-peptidase"/>
    <property type="match status" value="1"/>
</dbReference>
<dbReference type="OrthoDB" id="9792074at2"/>
<evidence type="ECO:0000256" key="1">
    <source>
        <dbReference type="SAM" id="Phobius"/>
    </source>
</evidence>
<accession>A0A4R2T9F9</accession>
<evidence type="ECO:0000313" key="3">
    <source>
        <dbReference type="EMBL" id="TCP98441.1"/>
    </source>
</evidence>
<dbReference type="GO" id="GO:0006508">
    <property type="term" value="P:proteolysis"/>
    <property type="evidence" value="ECO:0007669"/>
    <property type="project" value="InterPro"/>
</dbReference>
<sequence length="409" mass="47193">MYEYKKRNIVRVLGAAITTLAIFYTLSINLFANPLNHDKSEITVNLKPMGLFSVYSSNRFIESYNTIEYAMNTVNRINNPILKFNPANKKIYGADYPYIVYESNGNGQAFSNENKAYSFVLKTKNSYAIDEENNKLLYSNFDRLVKWNDDTKAGDLFLVNKWKPINSDYILEDFVNLTSKKNKYIQPRLDNMLIDKKAFGDLDKMAKDIYDSGITNMLITSTYRPYNTQSQIFKSRVDLNMRQNYSERNAMELAAMVVAKPGTSEHQTGLAIDVTVRDSYGNIHPLNQSFENTKVGKWVNENSWKYGYVVRYVDGKSDITGIIYEPWHLRYVGTPHAEVMYNMNYCLEEYLQYLASEKIISYKDYNGNLFNILYFESIYSTQLLSTLKQQKNIVSISGDGNCGVILTIN</sequence>
<feature type="domain" description="D-alanyl-D-alanine carboxypeptidase-like core" evidence="2">
    <location>
        <begin position="193"/>
        <end position="333"/>
    </location>
</feature>
<reference evidence="3 4" key="1">
    <citation type="submission" date="2019-03" db="EMBL/GenBank/DDBJ databases">
        <title>Genomic Encyclopedia of Type Strains, Phase IV (KMG-IV): sequencing the most valuable type-strain genomes for metagenomic binning, comparative biology and taxonomic classification.</title>
        <authorList>
            <person name="Goeker M."/>
        </authorList>
    </citation>
    <scope>NUCLEOTIDE SEQUENCE [LARGE SCALE GENOMIC DNA]</scope>
    <source>
        <strain evidence="3 4">DSM 100013</strain>
    </source>
</reference>
<dbReference type="Proteomes" id="UP000295504">
    <property type="component" value="Unassembled WGS sequence"/>
</dbReference>
<keyword evidence="3" id="KW-0121">Carboxypeptidase</keyword>
<dbReference type="EMBL" id="SLYC01000040">
    <property type="protein sequence ID" value="TCP98441.1"/>
    <property type="molecule type" value="Genomic_DNA"/>
</dbReference>
<keyword evidence="3" id="KW-0645">Protease</keyword>
<dbReference type="InterPro" id="IPR058193">
    <property type="entry name" value="VanY/YodJ_core_dom"/>
</dbReference>
<comment type="caution">
    <text evidence="3">The sequence shown here is derived from an EMBL/GenBank/DDBJ whole genome shotgun (WGS) entry which is preliminary data.</text>
</comment>